<sequence>MGSTAWAVTAALLAIALIWYRNSKASAGRLPPGPTPVPVLGNVLDLTAKELWLTATKWAKQFGDVVHVHIVGQGLVFLSSPEATMDLLEKRGSIYGDKPALVMAGELCGCDNMVAFTRYGDTSKRQRRLLNQAFGIPVIPSYHPLIESETHSFIRRLVADPSNYMAHTRRYAGGLTLSVVYGYEAAEHNDKFLNLGEECVDLLSNKIASGGGIWPVDIFPTLKHLPTWAPGSAFLLKAKAWKARMDEFVDQPYNFVKASLKSGDYVPSFCSMLLEEEKKRSPEFEFDLKYTANSMYSASMDTTITVFCHFLLAMMLHPEVLAKAQEEIDTVVGTDRLPTFNDRASLPYIDAILNETYRWGVPVPMSLPHRLMEDDVYRGMFIPKGSLIFGNVWAIMRDESLFPNASAYLPERYLEKVDPALAKRRDPRSYVFGFGRRRCPGVNLVESSVWILIATCLATLDISKLKDDFGNPIEPKIDFNNAVFRLPDRFECDIRPRSERTAKVLRQAEAARS</sequence>
<organism evidence="12 13">
    <name type="scientific">Mycena pura</name>
    <dbReference type="NCBI Taxonomy" id="153505"/>
    <lineage>
        <taxon>Eukaryota</taxon>
        <taxon>Fungi</taxon>
        <taxon>Dikarya</taxon>
        <taxon>Basidiomycota</taxon>
        <taxon>Agaricomycotina</taxon>
        <taxon>Agaricomycetes</taxon>
        <taxon>Agaricomycetidae</taxon>
        <taxon>Agaricales</taxon>
        <taxon>Marasmiineae</taxon>
        <taxon>Mycenaceae</taxon>
        <taxon>Mycena</taxon>
    </lineage>
</organism>
<keyword evidence="13" id="KW-1185">Reference proteome</keyword>
<dbReference type="InterPro" id="IPR001128">
    <property type="entry name" value="Cyt_P450"/>
</dbReference>
<accession>A0AAD6YAB7</accession>
<evidence type="ECO:0000256" key="8">
    <source>
        <dbReference type="ARBA" id="ARBA00023033"/>
    </source>
</evidence>
<feature type="chain" id="PRO_5041966215" evidence="11">
    <location>
        <begin position="28"/>
        <end position="513"/>
    </location>
</feature>
<evidence type="ECO:0000256" key="3">
    <source>
        <dbReference type="ARBA" id="ARBA00010617"/>
    </source>
</evidence>
<reference evidence="12" key="1">
    <citation type="submission" date="2023-03" db="EMBL/GenBank/DDBJ databases">
        <title>Massive genome expansion in bonnet fungi (Mycena s.s.) driven by repeated elements and novel gene families across ecological guilds.</title>
        <authorList>
            <consortium name="Lawrence Berkeley National Laboratory"/>
            <person name="Harder C.B."/>
            <person name="Miyauchi S."/>
            <person name="Viragh M."/>
            <person name="Kuo A."/>
            <person name="Thoen E."/>
            <person name="Andreopoulos B."/>
            <person name="Lu D."/>
            <person name="Skrede I."/>
            <person name="Drula E."/>
            <person name="Henrissat B."/>
            <person name="Morin E."/>
            <person name="Kohler A."/>
            <person name="Barry K."/>
            <person name="LaButti K."/>
            <person name="Morin E."/>
            <person name="Salamov A."/>
            <person name="Lipzen A."/>
            <person name="Mereny Z."/>
            <person name="Hegedus B."/>
            <person name="Baldrian P."/>
            <person name="Stursova M."/>
            <person name="Weitz H."/>
            <person name="Taylor A."/>
            <person name="Grigoriev I.V."/>
            <person name="Nagy L.G."/>
            <person name="Martin F."/>
            <person name="Kauserud H."/>
        </authorList>
    </citation>
    <scope>NUCLEOTIDE SEQUENCE</scope>
    <source>
        <strain evidence="12">9144</strain>
    </source>
</reference>
<keyword evidence="5 9" id="KW-0479">Metal-binding</keyword>
<dbReference type="Pfam" id="PF00067">
    <property type="entry name" value="p450"/>
    <property type="match status" value="1"/>
</dbReference>
<dbReference type="InterPro" id="IPR002401">
    <property type="entry name" value="Cyt_P450_E_grp-I"/>
</dbReference>
<comment type="cofactor">
    <cofactor evidence="1 9">
        <name>heme</name>
        <dbReference type="ChEBI" id="CHEBI:30413"/>
    </cofactor>
</comment>
<dbReference type="PROSITE" id="PS00086">
    <property type="entry name" value="CYTOCHROME_P450"/>
    <property type="match status" value="1"/>
</dbReference>
<evidence type="ECO:0000256" key="11">
    <source>
        <dbReference type="SAM" id="SignalP"/>
    </source>
</evidence>
<dbReference type="InterPro" id="IPR036396">
    <property type="entry name" value="Cyt_P450_sf"/>
</dbReference>
<dbReference type="CDD" id="cd11065">
    <property type="entry name" value="CYP64-like"/>
    <property type="match status" value="1"/>
</dbReference>
<gene>
    <name evidence="12" type="ORF">GGX14DRAFT_654671</name>
</gene>
<dbReference type="Gene3D" id="1.10.630.10">
    <property type="entry name" value="Cytochrome P450"/>
    <property type="match status" value="1"/>
</dbReference>
<keyword evidence="4 9" id="KW-0349">Heme</keyword>
<keyword evidence="7 9" id="KW-0408">Iron</keyword>
<evidence type="ECO:0000313" key="13">
    <source>
        <dbReference type="Proteomes" id="UP001219525"/>
    </source>
</evidence>
<dbReference type="EMBL" id="JARJCW010000056">
    <property type="protein sequence ID" value="KAJ7202062.1"/>
    <property type="molecule type" value="Genomic_DNA"/>
</dbReference>
<dbReference type="InterPro" id="IPR050364">
    <property type="entry name" value="Cytochrome_P450_fung"/>
</dbReference>
<evidence type="ECO:0000256" key="1">
    <source>
        <dbReference type="ARBA" id="ARBA00001971"/>
    </source>
</evidence>
<evidence type="ECO:0000256" key="10">
    <source>
        <dbReference type="RuleBase" id="RU000461"/>
    </source>
</evidence>
<proteinExistence type="inferred from homology"/>
<dbReference type="PANTHER" id="PTHR46300:SF7">
    <property type="entry name" value="P450, PUTATIVE (EUROFUNG)-RELATED"/>
    <property type="match status" value="1"/>
</dbReference>
<keyword evidence="11" id="KW-0732">Signal</keyword>
<dbReference type="InterPro" id="IPR017972">
    <property type="entry name" value="Cyt_P450_CS"/>
</dbReference>
<evidence type="ECO:0000256" key="6">
    <source>
        <dbReference type="ARBA" id="ARBA00023002"/>
    </source>
</evidence>
<protein>
    <submittedName>
        <fullName evidence="12">Cytochrome P450</fullName>
    </submittedName>
</protein>
<dbReference type="GO" id="GO:0005506">
    <property type="term" value="F:iron ion binding"/>
    <property type="evidence" value="ECO:0007669"/>
    <property type="project" value="InterPro"/>
</dbReference>
<evidence type="ECO:0000256" key="4">
    <source>
        <dbReference type="ARBA" id="ARBA00022617"/>
    </source>
</evidence>
<evidence type="ECO:0000256" key="5">
    <source>
        <dbReference type="ARBA" id="ARBA00022723"/>
    </source>
</evidence>
<evidence type="ECO:0000256" key="2">
    <source>
        <dbReference type="ARBA" id="ARBA00005179"/>
    </source>
</evidence>
<feature type="binding site" description="axial binding residue" evidence="9">
    <location>
        <position position="439"/>
    </location>
    <ligand>
        <name>heme</name>
        <dbReference type="ChEBI" id="CHEBI:30413"/>
    </ligand>
    <ligandPart>
        <name>Fe</name>
        <dbReference type="ChEBI" id="CHEBI:18248"/>
    </ligandPart>
</feature>
<dbReference type="PANTHER" id="PTHR46300">
    <property type="entry name" value="P450, PUTATIVE (EUROFUNG)-RELATED-RELATED"/>
    <property type="match status" value="1"/>
</dbReference>
<feature type="signal peptide" evidence="11">
    <location>
        <begin position="1"/>
        <end position="27"/>
    </location>
</feature>
<dbReference type="PRINTS" id="PR00463">
    <property type="entry name" value="EP450I"/>
</dbReference>
<dbReference type="Proteomes" id="UP001219525">
    <property type="component" value="Unassembled WGS sequence"/>
</dbReference>
<dbReference type="SUPFAM" id="SSF48264">
    <property type="entry name" value="Cytochrome P450"/>
    <property type="match status" value="1"/>
</dbReference>
<comment type="pathway">
    <text evidence="2">Secondary metabolite biosynthesis.</text>
</comment>
<evidence type="ECO:0000256" key="7">
    <source>
        <dbReference type="ARBA" id="ARBA00023004"/>
    </source>
</evidence>
<dbReference type="GO" id="GO:0016705">
    <property type="term" value="F:oxidoreductase activity, acting on paired donors, with incorporation or reduction of molecular oxygen"/>
    <property type="evidence" value="ECO:0007669"/>
    <property type="project" value="InterPro"/>
</dbReference>
<evidence type="ECO:0000256" key="9">
    <source>
        <dbReference type="PIRSR" id="PIRSR602401-1"/>
    </source>
</evidence>
<keyword evidence="8 10" id="KW-0503">Monooxygenase</keyword>
<dbReference type="GO" id="GO:0004497">
    <property type="term" value="F:monooxygenase activity"/>
    <property type="evidence" value="ECO:0007669"/>
    <property type="project" value="UniProtKB-KW"/>
</dbReference>
<name>A0AAD6YAB7_9AGAR</name>
<dbReference type="GO" id="GO:0020037">
    <property type="term" value="F:heme binding"/>
    <property type="evidence" value="ECO:0007669"/>
    <property type="project" value="InterPro"/>
</dbReference>
<dbReference type="AlphaFoldDB" id="A0AAD6YAB7"/>
<comment type="caution">
    <text evidence="12">The sequence shown here is derived from an EMBL/GenBank/DDBJ whole genome shotgun (WGS) entry which is preliminary data.</text>
</comment>
<keyword evidence="6 10" id="KW-0560">Oxidoreductase</keyword>
<comment type="similarity">
    <text evidence="3 10">Belongs to the cytochrome P450 family.</text>
</comment>
<evidence type="ECO:0000313" key="12">
    <source>
        <dbReference type="EMBL" id="KAJ7202062.1"/>
    </source>
</evidence>